<dbReference type="AlphaFoldDB" id="A0A6C0CE69"/>
<feature type="transmembrane region" description="Helical" evidence="1">
    <location>
        <begin position="57"/>
        <end position="76"/>
    </location>
</feature>
<protein>
    <submittedName>
        <fullName evidence="2">Uncharacterized protein</fullName>
    </submittedName>
</protein>
<name>A0A6C0CE69_9ZZZZ</name>
<proteinExistence type="predicted"/>
<keyword evidence="1" id="KW-1133">Transmembrane helix</keyword>
<dbReference type="EMBL" id="MN739396">
    <property type="protein sequence ID" value="QHT02593.1"/>
    <property type="molecule type" value="Genomic_DNA"/>
</dbReference>
<sequence>MDLQVGGEMNELLSTKMCSPLIVYFGVVVLCGLSVYLTRDHLKRHNTNKMDNLFNLYSLNEVKFIIILGLTIFGLCQYNKTTLAWVFLIFPIIYCIIQASIIQIHVSSGVQNAPKVNTIMPESHYGLSGAAAIMPQVTTQQRQASQGIYVPPAKTELPVNTSSSMAMGGSDMGGSGMGGSGMGGSGMDMGGSSVPSGMGGAGSGDNGSYATYF</sequence>
<evidence type="ECO:0000256" key="1">
    <source>
        <dbReference type="SAM" id="Phobius"/>
    </source>
</evidence>
<keyword evidence="1" id="KW-0472">Membrane</keyword>
<organism evidence="2">
    <name type="scientific">viral metagenome</name>
    <dbReference type="NCBI Taxonomy" id="1070528"/>
    <lineage>
        <taxon>unclassified sequences</taxon>
        <taxon>metagenomes</taxon>
        <taxon>organismal metagenomes</taxon>
    </lineage>
</organism>
<keyword evidence="1" id="KW-0812">Transmembrane</keyword>
<feature type="transmembrane region" description="Helical" evidence="1">
    <location>
        <begin position="83"/>
        <end position="106"/>
    </location>
</feature>
<feature type="transmembrane region" description="Helical" evidence="1">
    <location>
        <begin position="21"/>
        <end position="37"/>
    </location>
</feature>
<accession>A0A6C0CE69</accession>
<evidence type="ECO:0000313" key="2">
    <source>
        <dbReference type="EMBL" id="QHT02593.1"/>
    </source>
</evidence>
<reference evidence="2" key="1">
    <citation type="journal article" date="2020" name="Nature">
        <title>Giant virus diversity and host interactions through global metagenomics.</title>
        <authorList>
            <person name="Schulz F."/>
            <person name="Roux S."/>
            <person name="Paez-Espino D."/>
            <person name="Jungbluth S."/>
            <person name="Walsh D.A."/>
            <person name="Denef V.J."/>
            <person name="McMahon K.D."/>
            <person name="Konstantinidis K.T."/>
            <person name="Eloe-Fadrosh E.A."/>
            <person name="Kyrpides N.C."/>
            <person name="Woyke T."/>
        </authorList>
    </citation>
    <scope>NUCLEOTIDE SEQUENCE</scope>
    <source>
        <strain evidence="2">GVMAG-M-3300020595-32</strain>
    </source>
</reference>